<dbReference type="EMBL" id="QRBI01000104">
    <property type="protein sequence ID" value="RMC15266.1"/>
    <property type="molecule type" value="Genomic_DNA"/>
</dbReference>
<sequence>MILRIFSNLNGSVILIILVEGPQETGGKGREVLSQTQQRQMQVLPLQCVLGAKKDNGILRSIRKSIVSRSKKVILPLYLALVRLHLECCVQFWAPQDKRDMELLEWVQLRATKMTGGLDHLSYKEKLQGLGLLSFGKRRPREDPINVYEYLKAWCQEAGARLCSVMTNNKQWAETDAQEVPPECEEQLLYCAGDCALEQIVQRSGTVCLTGDIQEPSRYQSCAMLSRMILLEQGGWTRWPAVVPFKLTQSVGFDFKRLLFDSIF</sequence>
<gene>
    <name evidence="1" type="ORF">DUI87_07454</name>
</gene>
<comment type="caution">
    <text evidence="1">The sequence shown here is derived from an EMBL/GenBank/DDBJ whole genome shotgun (WGS) entry which is preliminary data.</text>
</comment>
<evidence type="ECO:0000313" key="1">
    <source>
        <dbReference type="EMBL" id="RMC15266.1"/>
    </source>
</evidence>
<dbReference type="OrthoDB" id="276744at2759"/>
<dbReference type="AlphaFoldDB" id="A0A3M0KQA3"/>
<protein>
    <submittedName>
        <fullName evidence="1">Uncharacterized protein</fullName>
    </submittedName>
</protein>
<evidence type="ECO:0000313" key="2">
    <source>
        <dbReference type="Proteomes" id="UP000269221"/>
    </source>
</evidence>
<name>A0A3M0KQA3_HIRRU</name>
<reference evidence="1 2" key="1">
    <citation type="submission" date="2018-07" db="EMBL/GenBank/DDBJ databases">
        <title>A high quality draft genome assembly of the barn swallow (H. rustica rustica).</title>
        <authorList>
            <person name="Formenti G."/>
            <person name="Chiara M."/>
            <person name="Poveda L."/>
            <person name="Francoijs K.-J."/>
            <person name="Bonisoli-Alquati A."/>
            <person name="Canova L."/>
            <person name="Gianfranceschi L."/>
            <person name="Horner D.S."/>
            <person name="Saino N."/>
        </authorList>
    </citation>
    <scope>NUCLEOTIDE SEQUENCE [LARGE SCALE GENOMIC DNA]</scope>
    <source>
        <strain evidence="1">Chelidonia</strain>
        <tissue evidence="1">Blood</tissue>
    </source>
</reference>
<accession>A0A3M0KQA3</accession>
<dbReference type="PANTHER" id="PTHR33332">
    <property type="entry name" value="REVERSE TRANSCRIPTASE DOMAIN-CONTAINING PROTEIN"/>
    <property type="match status" value="1"/>
</dbReference>
<dbReference type="STRING" id="333673.A0A3M0KQA3"/>
<dbReference type="Proteomes" id="UP000269221">
    <property type="component" value="Unassembled WGS sequence"/>
</dbReference>
<keyword evidence="2" id="KW-1185">Reference proteome</keyword>
<proteinExistence type="predicted"/>
<organism evidence="1 2">
    <name type="scientific">Hirundo rustica rustica</name>
    <dbReference type="NCBI Taxonomy" id="333673"/>
    <lineage>
        <taxon>Eukaryota</taxon>
        <taxon>Metazoa</taxon>
        <taxon>Chordata</taxon>
        <taxon>Craniata</taxon>
        <taxon>Vertebrata</taxon>
        <taxon>Euteleostomi</taxon>
        <taxon>Archelosauria</taxon>
        <taxon>Archosauria</taxon>
        <taxon>Dinosauria</taxon>
        <taxon>Saurischia</taxon>
        <taxon>Theropoda</taxon>
        <taxon>Coelurosauria</taxon>
        <taxon>Aves</taxon>
        <taxon>Neognathae</taxon>
        <taxon>Neoaves</taxon>
        <taxon>Telluraves</taxon>
        <taxon>Australaves</taxon>
        <taxon>Passeriformes</taxon>
        <taxon>Sylvioidea</taxon>
        <taxon>Hirundinidae</taxon>
        <taxon>Hirundo</taxon>
    </lineage>
</organism>